<dbReference type="PANTHER" id="PTHR11371:SF26">
    <property type="entry name" value="DEOXYRIBONUCLEASE"/>
    <property type="match status" value="1"/>
</dbReference>
<keyword evidence="3" id="KW-0378">Hydrolase</keyword>
<evidence type="ECO:0000256" key="2">
    <source>
        <dbReference type="ARBA" id="ARBA00022722"/>
    </source>
</evidence>
<accession>A0ABU0W742</accession>
<feature type="domain" description="Helix-hairpin-helix DNA-binding motif class 1" evidence="4">
    <location>
        <begin position="321"/>
        <end position="340"/>
    </location>
</feature>
<evidence type="ECO:0000259" key="4">
    <source>
        <dbReference type="SMART" id="SM00278"/>
    </source>
</evidence>
<dbReference type="InterPro" id="IPR036691">
    <property type="entry name" value="Endo/exonu/phosph_ase_sf"/>
</dbReference>
<comment type="similarity">
    <text evidence="1">Belongs to the DNase I family.</text>
</comment>
<dbReference type="Pfam" id="PF03372">
    <property type="entry name" value="Exo_endo_phos"/>
    <property type="match status" value="1"/>
</dbReference>
<dbReference type="SMART" id="SM00278">
    <property type="entry name" value="HhH1"/>
    <property type="match status" value="2"/>
</dbReference>
<dbReference type="SUPFAM" id="SSF81585">
    <property type="entry name" value="PsbU/PolX domain-like"/>
    <property type="match status" value="1"/>
</dbReference>
<dbReference type="Gene3D" id="3.60.10.10">
    <property type="entry name" value="Endonuclease/exonuclease/phosphatase"/>
    <property type="match status" value="1"/>
</dbReference>
<dbReference type="SUPFAM" id="SSF56219">
    <property type="entry name" value="DNase I-like"/>
    <property type="match status" value="1"/>
</dbReference>
<dbReference type="PANTHER" id="PTHR11371">
    <property type="entry name" value="DEOXYRIBONUCLEASE"/>
    <property type="match status" value="1"/>
</dbReference>
<evidence type="ECO:0000256" key="3">
    <source>
        <dbReference type="ARBA" id="ARBA00022801"/>
    </source>
</evidence>
<sequence>MRLTIWQVLAFPALVFCTLAYGDVRIASWNIENLGWNNDKSLHAVARVASQYDFLAIQELMRPEAAEALADKLSDKTGEPWEAIYSESLGRGTYQEHYAFLWRQQAVEYVDGAVVYLDDRDLFAREPFSARFRVRETDMVFAAATIHVLYGDRVSDRTPEVQALADYWRWLEEIYPEDRDRILLLGDFNLPPDHSAWSPMLELAEPLITEGATTLSPQDRHYANLYDNILLPLEHGFGIIAAGIDAFPESLTDTGERYWSHQAARNHVSDHAPVYLLVGSVEARAMRSGPLRVPNWQRGVAVEQGKLSEEVCIDLNTASTEELQRIPHIGPERAKELVHGRPWSELSEVKRVPGIGPTRLNEIRSSALVCE</sequence>
<keyword evidence="6" id="KW-1185">Reference proteome</keyword>
<dbReference type="SMART" id="SM00476">
    <property type="entry name" value="DNaseIc"/>
    <property type="match status" value="1"/>
</dbReference>
<name>A0ABU0W742_9GAMM</name>
<dbReference type="CDD" id="cd10283">
    <property type="entry name" value="MnuA_DNase1-like"/>
    <property type="match status" value="1"/>
</dbReference>
<organism evidence="5 6">
    <name type="scientific">Natronospira bacteriovora</name>
    <dbReference type="NCBI Taxonomy" id="3069753"/>
    <lineage>
        <taxon>Bacteria</taxon>
        <taxon>Pseudomonadati</taxon>
        <taxon>Pseudomonadota</taxon>
        <taxon>Gammaproteobacteria</taxon>
        <taxon>Natronospirales</taxon>
        <taxon>Natronospiraceae</taxon>
        <taxon>Natronospira</taxon>
    </lineage>
</organism>
<dbReference type="Gene3D" id="1.10.150.320">
    <property type="entry name" value="Photosystem II 12 kDa extrinsic protein"/>
    <property type="match status" value="1"/>
</dbReference>
<dbReference type="InterPro" id="IPR003583">
    <property type="entry name" value="Hlx-hairpin-Hlx_DNA-bd_motif"/>
</dbReference>
<gene>
    <name evidence="5" type="ORF">RBH19_08070</name>
</gene>
<dbReference type="InterPro" id="IPR016202">
    <property type="entry name" value="DNase_I"/>
</dbReference>
<feature type="domain" description="Helix-hairpin-helix DNA-binding motif class 1" evidence="4">
    <location>
        <begin position="347"/>
        <end position="366"/>
    </location>
</feature>
<comment type="caution">
    <text evidence="5">The sequence shown here is derived from an EMBL/GenBank/DDBJ whole genome shotgun (WGS) entry which is preliminary data.</text>
</comment>
<dbReference type="EMBL" id="JAVDDT010000004">
    <property type="protein sequence ID" value="MDQ2069826.1"/>
    <property type="molecule type" value="Genomic_DNA"/>
</dbReference>
<evidence type="ECO:0000256" key="1">
    <source>
        <dbReference type="ARBA" id="ARBA00007359"/>
    </source>
</evidence>
<evidence type="ECO:0000313" key="5">
    <source>
        <dbReference type="EMBL" id="MDQ2069826.1"/>
    </source>
</evidence>
<proteinExistence type="inferred from homology"/>
<dbReference type="InterPro" id="IPR005135">
    <property type="entry name" value="Endo/exonuclease/phosphatase"/>
</dbReference>
<dbReference type="Proteomes" id="UP001239019">
    <property type="component" value="Unassembled WGS sequence"/>
</dbReference>
<dbReference type="Pfam" id="PF12836">
    <property type="entry name" value="HHH_3"/>
    <property type="match status" value="1"/>
</dbReference>
<keyword evidence="2" id="KW-0540">Nuclease</keyword>
<reference evidence="5 6" key="1">
    <citation type="submission" date="2023-08" db="EMBL/GenBank/DDBJ databases">
        <title>Whole-genome sequencing of halo(alkali)philic microorganisms from hypersaline lakes.</title>
        <authorList>
            <person name="Sorokin D.Y."/>
            <person name="Abbas B."/>
            <person name="Merkel A.Y."/>
        </authorList>
    </citation>
    <scope>NUCLEOTIDE SEQUENCE [LARGE SCALE GENOMIC DNA]</scope>
    <source>
        <strain evidence="5 6">AB-CW4</strain>
    </source>
</reference>
<protein>
    <submittedName>
        <fullName evidence="5">Helix-hairpin-helix domain-containing protein</fullName>
    </submittedName>
</protein>
<evidence type="ECO:0000313" key="6">
    <source>
        <dbReference type="Proteomes" id="UP001239019"/>
    </source>
</evidence>
<dbReference type="RefSeq" id="WP_306728320.1">
    <property type="nucleotide sequence ID" value="NZ_JAVDDT010000004.1"/>
</dbReference>